<keyword evidence="1" id="KW-0540">Nuclease</keyword>
<dbReference type="AlphaFoldDB" id="A0A1G2PNI2"/>
<accession>A0A1G2PNI2</accession>
<evidence type="ECO:0000256" key="1">
    <source>
        <dbReference type="ARBA" id="ARBA00022722"/>
    </source>
</evidence>
<protein>
    <submittedName>
        <fullName evidence="8">CRISPR-associated endonuclease Cas2</fullName>
    </submittedName>
</protein>
<evidence type="ECO:0000256" key="5">
    <source>
        <dbReference type="ARBA" id="ARBA00022842"/>
    </source>
</evidence>
<gene>
    <name evidence="8" type="ORF">A2W59_01030</name>
</gene>
<dbReference type="Gene3D" id="3.30.70.2650">
    <property type="match status" value="1"/>
</dbReference>
<reference evidence="8 9" key="1">
    <citation type="journal article" date="2016" name="Nat. Commun.">
        <title>Thousands of microbial genomes shed light on interconnected biogeochemical processes in an aquifer system.</title>
        <authorList>
            <person name="Anantharaman K."/>
            <person name="Brown C.T."/>
            <person name="Hug L.A."/>
            <person name="Sharon I."/>
            <person name="Castelle C.J."/>
            <person name="Probst A.J."/>
            <person name="Thomas B.C."/>
            <person name="Singh A."/>
            <person name="Wilkins M.J."/>
            <person name="Karaoz U."/>
            <person name="Brodie E.L."/>
            <person name="Williams K.H."/>
            <person name="Hubbard S.S."/>
            <person name="Banfield J.F."/>
        </authorList>
    </citation>
    <scope>NUCLEOTIDE SEQUENCE [LARGE SCALE GENOMIC DNA]</scope>
</reference>
<organism evidence="8 9">
    <name type="scientific">Candidatus Terrybacteria bacterium RIFCSPHIGHO2_02_41_19</name>
    <dbReference type="NCBI Taxonomy" id="1802364"/>
    <lineage>
        <taxon>Bacteria</taxon>
        <taxon>Candidatus Terryibacteriota</taxon>
    </lineage>
</organism>
<comment type="caution">
    <text evidence="8">The sequence shown here is derived from an EMBL/GenBank/DDBJ whole genome shotgun (WGS) entry which is preliminary data.</text>
</comment>
<evidence type="ECO:0000313" key="8">
    <source>
        <dbReference type="EMBL" id="OHA49813.1"/>
    </source>
</evidence>
<dbReference type="Proteomes" id="UP000178646">
    <property type="component" value="Unassembled WGS sequence"/>
</dbReference>
<keyword evidence="2" id="KW-0479">Metal-binding</keyword>
<evidence type="ECO:0000256" key="6">
    <source>
        <dbReference type="ARBA" id="ARBA00023118"/>
    </source>
</evidence>
<dbReference type="GO" id="GO:0043571">
    <property type="term" value="P:maintenance of CRISPR repeat elements"/>
    <property type="evidence" value="ECO:0007669"/>
    <property type="project" value="InterPro"/>
</dbReference>
<dbReference type="NCBIfam" id="TIGR01573">
    <property type="entry name" value="cas2"/>
    <property type="match status" value="1"/>
</dbReference>
<dbReference type="InterPro" id="IPR048846">
    <property type="entry name" value="PaaX-like_central"/>
</dbReference>
<keyword evidence="6" id="KW-0051">Antiviral defense</keyword>
<dbReference type="Pfam" id="PF20803">
    <property type="entry name" value="PaaX_M"/>
    <property type="match status" value="1"/>
</dbReference>
<dbReference type="EMBL" id="MHSU01000027">
    <property type="protein sequence ID" value="OHA49813.1"/>
    <property type="molecule type" value="Genomic_DNA"/>
</dbReference>
<evidence type="ECO:0000256" key="4">
    <source>
        <dbReference type="ARBA" id="ARBA00022801"/>
    </source>
</evidence>
<sequence length="181" mass="21679">MKRDTKQKILLLLLAGVSLSLTKSPKGYFKILRNLPKEWREIKRRRLNEIVKEFYNDRLVSFKENKEGLAEIVLTKDGETKAIRFKIDEIKIKKPAKWDGEWRVVIFDIPEKFKKAREALRNKLKDLGFVKLQESVFIFPYECEDEINFITEVFLIRPFVKFMRVKSFTNEEKLRINFGLF</sequence>
<evidence type="ECO:0000313" key="9">
    <source>
        <dbReference type="Proteomes" id="UP000178646"/>
    </source>
</evidence>
<keyword evidence="3 8" id="KW-0255">Endonuclease</keyword>
<dbReference type="GO" id="GO:0004521">
    <property type="term" value="F:RNA endonuclease activity"/>
    <property type="evidence" value="ECO:0007669"/>
    <property type="project" value="InterPro"/>
</dbReference>
<name>A0A1G2PNI2_9BACT</name>
<feature type="domain" description="Transcriptional repressor PaaX-like central Cas2-like" evidence="7">
    <location>
        <begin position="96"/>
        <end position="172"/>
    </location>
</feature>
<proteinExistence type="predicted"/>
<keyword evidence="5" id="KW-0460">Magnesium</keyword>
<evidence type="ECO:0000259" key="7">
    <source>
        <dbReference type="Pfam" id="PF20803"/>
    </source>
</evidence>
<keyword evidence="4" id="KW-0378">Hydrolase</keyword>
<dbReference type="InterPro" id="IPR021127">
    <property type="entry name" value="CRISPR_associated_Cas2"/>
</dbReference>
<dbReference type="SUPFAM" id="SSF143430">
    <property type="entry name" value="TTP0101/SSO1404-like"/>
    <property type="match status" value="1"/>
</dbReference>
<evidence type="ECO:0000256" key="3">
    <source>
        <dbReference type="ARBA" id="ARBA00022759"/>
    </source>
</evidence>
<evidence type="ECO:0000256" key="2">
    <source>
        <dbReference type="ARBA" id="ARBA00022723"/>
    </source>
</evidence>